<proteinExistence type="predicted"/>
<name>A0A0F9TLF0_9ZZZZ</name>
<feature type="non-terminal residue" evidence="1">
    <location>
        <position position="89"/>
    </location>
</feature>
<reference evidence="1" key="1">
    <citation type="journal article" date="2015" name="Nature">
        <title>Complex archaea that bridge the gap between prokaryotes and eukaryotes.</title>
        <authorList>
            <person name="Spang A."/>
            <person name="Saw J.H."/>
            <person name="Jorgensen S.L."/>
            <person name="Zaremba-Niedzwiedzka K."/>
            <person name="Martijn J."/>
            <person name="Lind A.E."/>
            <person name="van Eijk R."/>
            <person name="Schleper C."/>
            <person name="Guy L."/>
            <person name="Ettema T.J."/>
        </authorList>
    </citation>
    <scope>NUCLEOTIDE SEQUENCE</scope>
</reference>
<comment type="caution">
    <text evidence="1">The sequence shown here is derived from an EMBL/GenBank/DDBJ whole genome shotgun (WGS) entry which is preliminary data.</text>
</comment>
<gene>
    <name evidence="1" type="ORF">LCGC14_0332910</name>
</gene>
<dbReference type="AlphaFoldDB" id="A0A0F9TLF0"/>
<protein>
    <submittedName>
        <fullName evidence="1">Uncharacterized protein</fullName>
    </submittedName>
</protein>
<organism evidence="1">
    <name type="scientific">marine sediment metagenome</name>
    <dbReference type="NCBI Taxonomy" id="412755"/>
    <lineage>
        <taxon>unclassified sequences</taxon>
        <taxon>metagenomes</taxon>
        <taxon>ecological metagenomes</taxon>
    </lineage>
</organism>
<dbReference type="EMBL" id="LAZR01000236">
    <property type="protein sequence ID" value="KKN80099.1"/>
    <property type="molecule type" value="Genomic_DNA"/>
</dbReference>
<sequence>MATVSGTFTAVGQSAVLDVVSLGEDITISLSGGATATVELQREKVPYSGAWAPIRTYFGDVETSFRQERKNERYRFNVTSYTTGTVTYS</sequence>
<accession>A0A0F9TLF0</accession>
<evidence type="ECO:0000313" key="1">
    <source>
        <dbReference type="EMBL" id="KKN80099.1"/>
    </source>
</evidence>